<dbReference type="PRINTS" id="PR00625">
    <property type="entry name" value="JDOMAIN"/>
</dbReference>
<keyword evidence="3" id="KW-1185">Reference proteome</keyword>
<proteinExistence type="predicted"/>
<dbReference type="AlphaFoldDB" id="A0AAX6F9H1"/>
<sequence>MNLAAKSSPLVGTHAAAAAAAPFSLWAVCHFRSTPFMERKRRTHWNSGGGSYKPKRFNTYAKRMSRLDSKRTILRDVSDFAEYLFQNWNDEDEQDSAWFRRPHWSKGAQVDCFRSHEPQWGSCRNKRQGGFDFSSSDDDGVETIFQSKFGAQRSAFRGERSAFRGEGYYYWSFNNSYNFQWRHSSGQANRRSSWNWRDESDYEEEESNSSCRSSLAPERLALGLNASGPLKLDEVKSAYRTCALRWHPDRHQGSSKVAAEEKFKHCSAAYKTLCENLAIS</sequence>
<accession>A0AAX6F9H1</accession>
<dbReference type="InterPro" id="IPR036869">
    <property type="entry name" value="J_dom_sf"/>
</dbReference>
<dbReference type="EMBL" id="JANAVB010030816">
    <property type="protein sequence ID" value="KAJ6813034.1"/>
    <property type="molecule type" value="Genomic_DNA"/>
</dbReference>
<dbReference type="SMART" id="SM00271">
    <property type="entry name" value="DnaJ"/>
    <property type="match status" value="1"/>
</dbReference>
<feature type="domain" description="J" evidence="1">
    <location>
        <begin position="217"/>
        <end position="278"/>
    </location>
</feature>
<name>A0AAX6F9H1_IRIPA</name>
<reference evidence="2" key="1">
    <citation type="journal article" date="2023" name="GigaByte">
        <title>Genome assembly of the bearded iris, Iris pallida Lam.</title>
        <authorList>
            <person name="Bruccoleri R.E."/>
            <person name="Oakeley E.J."/>
            <person name="Faust A.M.E."/>
            <person name="Altorfer M."/>
            <person name="Dessus-Babus S."/>
            <person name="Burckhardt D."/>
            <person name="Oertli M."/>
            <person name="Naumann U."/>
            <person name="Petersen F."/>
            <person name="Wong J."/>
        </authorList>
    </citation>
    <scope>NUCLEOTIDE SEQUENCE</scope>
    <source>
        <strain evidence="2">GSM-AAB239-AS_SAM_17_03QT</strain>
    </source>
</reference>
<gene>
    <name evidence="2" type="ORF">M6B38_145100</name>
</gene>
<dbReference type="Proteomes" id="UP001140949">
    <property type="component" value="Unassembled WGS sequence"/>
</dbReference>
<organism evidence="2 3">
    <name type="scientific">Iris pallida</name>
    <name type="common">Sweet iris</name>
    <dbReference type="NCBI Taxonomy" id="29817"/>
    <lineage>
        <taxon>Eukaryota</taxon>
        <taxon>Viridiplantae</taxon>
        <taxon>Streptophyta</taxon>
        <taxon>Embryophyta</taxon>
        <taxon>Tracheophyta</taxon>
        <taxon>Spermatophyta</taxon>
        <taxon>Magnoliopsida</taxon>
        <taxon>Liliopsida</taxon>
        <taxon>Asparagales</taxon>
        <taxon>Iridaceae</taxon>
        <taxon>Iridoideae</taxon>
        <taxon>Irideae</taxon>
        <taxon>Iris</taxon>
    </lineage>
</organism>
<dbReference type="SUPFAM" id="SSF46565">
    <property type="entry name" value="Chaperone J-domain"/>
    <property type="match status" value="1"/>
</dbReference>
<dbReference type="PANTHER" id="PTHR45376">
    <property type="entry name" value="CHAPERONE DNAJ-DOMAIN SUPERFAMILY PROTEIN-RELATED"/>
    <property type="match status" value="1"/>
</dbReference>
<dbReference type="Gene3D" id="1.10.287.110">
    <property type="entry name" value="DnaJ domain"/>
    <property type="match status" value="1"/>
</dbReference>
<reference evidence="2" key="2">
    <citation type="submission" date="2023-04" db="EMBL/GenBank/DDBJ databases">
        <authorList>
            <person name="Bruccoleri R.E."/>
            <person name="Oakeley E.J."/>
            <person name="Faust A.-M."/>
            <person name="Dessus-Babus S."/>
            <person name="Altorfer M."/>
            <person name="Burckhardt D."/>
            <person name="Oertli M."/>
            <person name="Naumann U."/>
            <person name="Petersen F."/>
            <person name="Wong J."/>
        </authorList>
    </citation>
    <scope>NUCLEOTIDE SEQUENCE</scope>
    <source>
        <strain evidence="2">GSM-AAB239-AS_SAM_17_03QT</strain>
        <tissue evidence="2">Leaf</tissue>
    </source>
</reference>
<dbReference type="PROSITE" id="PS50076">
    <property type="entry name" value="DNAJ_2"/>
    <property type="match status" value="1"/>
</dbReference>
<dbReference type="Pfam" id="PF00226">
    <property type="entry name" value="DnaJ"/>
    <property type="match status" value="1"/>
</dbReference>
<dbReference type="CDD" id="cd06257">
    <property type="entry name" value="DnaJ"/>
    <property type="match status" value="1"/>
</dbReference>
<evidence type="ECO:0000259" key="1">
    <source>
        <dbReference type="PROSITE" id="PS50076"/>
    </source>
</evidence>
<dbReference type="GO" id="GO:0005783">
    <property type="term" value="C:endoplasmic reticulum"/>
    <property type="evidence" value="ECO:0007669"/>
    <property type="project" value="UniProtKB-ARBA"/>
</dbReference>
<protein>
    <recommendedName>
        <fullName evidence="1">J domain-containing protein</fullName>
    </recommendedName>
</protein>
<dbReference type="InterPro" id="IPR001623">
    <property type="entry name" value="DnaJ_domain"/>
</dbReference>
<evidence type="ECO:0000313" key="2">
    <source>
        <dbReference type="EMBL" id="KAJ6813034.1"/>
    </source>
</evidence>
<evidence type="ECO:0000313" key="3">
    <source>
        <dbReference type="Proteomes" id="UP001140949"/>
    </source>
</evidence>
<dbReference type="PANTHER" id="PTHR45376:SF1">
    <property type="entry name" value="CHAPERONE DNAJ-DOMAIN SUPERFAMILY PROTEIN-RELATED"/>
    <property type="match status" value="1"/>
</dbReference>
<comment type="caution">
    <text evidence="2">The sequence shown here is derived from an EMBL/GenBank/DDBJ whole genome shotgun (WGS) entry which is preliminary data.</text>
</comment>